<evidence type="ECO:0000313" key="2">
    <source>
        <dbReference type="Proteomes" id="UP000504610"/>
    </source>
</evidence>
<accession>A0A9W3BR08</accession>
<evidence type="ECO:0000259" key="1">
    <source>
        <dbReference type="Pfam" id="PF03372"/>
    </source>
</evidence>
<dbReference type="Pfam" id="PF03372">
    <property type="entry name" value="Exo_endo_phos"/>
    <property type="match status" value="1"/>
</dbReference>
<dbReference type="PANTHER" id="PTHR33710">
    <property type="entry name" value="BNAC02G09200D PROTEIN"/>
    <property type="match status" value="1"/>
</dbReference>
<reference evidence="3" key="2">
    <citation type="submission" date="2025-08" db="UniProtKB">
        <authorList>
            <consortium name="RefSeq"/>
        </authorList>
    </citation>
    <scope>IDENTIFICATION</scope>
    <source>
        <tissue evidence="3">Leaf</tissue>
    </source>
</reference>
<dbReference type="AlphaFoldDB" id="A0A9W3BR08"/>
<gene>
    <name evidence="3" type="primary">LOC130494898</name>
</gene>
<dbReference type="RefSeq" id="XP_056841712.1">
    <property type="nucleotide sequence ID" value="XM_056985732.1"/>
</dbReference>
<dbReference type="Proteomes" id="UP000504610">
    <property type="component" value="Chromosome 5"/>
</dbReference>
<dbReference type="OrthoDB" id="1111338at2759"/>
<evidence type="ECO:0000313" key="3">
    <source>
        <dbReference type="RefSeq" id="XP_056841712.1"/>
    </source>
</evidence>
<dbReference type="InterPro" id="IPR005135">
    <property type="entry name" value="Endo/exonuclease/phosphatase"/>
</dbReference>
<organism evidence="2 3">
    <name type="scientific">Raphanus sativus</name>
    <name type="common">Radish</name>
    <name type="synonym">Raphanus raphanistrum var. sativus</name>
    <dbReference type="NCBI Taxonomy" id="3726"/>
    <lineage>
        <taxon>Eukaryota</taxon>
        <taxon>Viridiplantae</taxon>
        <taxon>Streptophyta</taxon>
        <taxon>Embryophyta</taxon>
        <taxon>Tracheophyta</taxon>
        <taxon>Spermatophyta</taxon>
        <taxon>Magnoliopsida</taxon>
        <taxon>eudicotyledons</taxon>
        <taxon>Gunneridae</taxon>
        <taxon>Pentapetalae</taxon>
        <taxon>rosids</taxon>
        <taxon>malvids</taxon>
        <taxon>Brassicales</taxon>
        <taxon>Brassicaceae</taxon>
        <taxon>Brassiceae</taxon>
        <taxon>Raphanus</taxon>
    </lineage>
</organism>
<protein>
    <submittedName>
        <fullName evidence="3">Uncharacterized protein LOC130494898</fullName>
    </submittedName>
</protein>
<keyword evidence="2" id="KW-1185">Reference proteome</keyword>
<dbReference type="GO" id="GO:0003824">
    <property type="term" value="F:catalytic activity"/>
    <property type="evidence" value="ECO:0007669"/>
    <property type="project" value="InterPro"/>
</dbReference>
<dbReference type="InterPro" id="IPR036691">
    <property type="entry name" value="Endo/exonu/phosph_ase_sf"/>
</dbReference>
<reference evidence="2" key="1">
    <citation type="journal article" date="2019" name="Database">
        <title>The radish genome database (RadishGD): an integrated information resource for radish genomics.</title>
        <authorList>
            <person name="Yu H.J."/>
            <person name="Baek S."/>
            <person name="Lee Y.J."/>
            <person name="Cho A."/>
            <person name="Mun J.H."/>
        </authorList>
    </citation>
    <scope>NUCLEOTIDE SEQUENCE [LARGE SCALE GENOMIC DNA]</scope>
    <source>
        <strain evidence="2">cv. WK10039</strain>
    </source>
</reference>
<dbReference type="SUPFAM" id="SSF56219">
    <property type="entry name" value="DNase I-like"/>
    <property type="match status" value="1"/>
</dbReference>
<dbReference type="KEGG" id="rsz:130494898"/>
<name>A0A9W3BR08_RAPSA</name>
<dbReference type="PANTHER" id="PTHR33710:SF79">
    <property type="entry name" value="OS06G0205337 PROTEIN"/>
    <property type="match status" value="1"/>
</dbReference>
<proteinExistence type="predicted"/>
<dbReference type="Gene3D" id="3.60.10.10">
    <property type="entry name" value="Endonuclease/exonuclease/phosphatase"/>
    <property type="match status" value="1"/>
</dbReference>
<feature type="domain" description="Endonuclease/exonuclease/phosphatase" evidence="1">
    <location>
        <begin position="6"/>
        <end position="229"/>
    </location>
</feature>
<dbReference type="GeneID" id="130494898"/>
<sequence>MACFFWNVRGFNKSLKHSVVAGWLNNKEMKFGCLLETRVKERKSEKILNAVLKDWSAITNYEDSSGGRIWVLWRDTIRMTPVYKSDQMVTCLVELEGEEEFFCTCIYASNQVEGRKVLWDDLAHHHNSSSFRNKSWMIMGDFNEILDGAESSRFDNMSRISCGMREFQSLVLHCQLTDLGYQGPLYTWCNKREEGVICKKLDRFLLNEVALRRFSNAYSVFEPGGCSDHLRCKVQLFPPNEKIRRPFNYVNAVASLPEFLPMVESYWSNTERLFHSTSAMFRFAKKLKNLKQLIRDLGRNKLGNLTKRAKEAMDILSEKQKNTLENPRVRAVQEESEAYGKWLHVSTLEEDFLKQRAKLHWLDVGDQNNKTFHRAIKTRQAQNLIREIRDANGCVRTKHSEIKQEAEKFFSDLLNHKPVSYQGVEEDELQELLRFRCSSEDCRHLEEEVTEE</sequence>